<dbReference type="EMBL" id="QTSX02003655">
    <property type="protein sequence ID" value="KAJ9069152.1"/>
    <property type="molecule type" value="Genomic_DNA"/>
</dbReference>
<gene>
    <name evidence="1" type="primary">CYT2_1</name>
    <name evidence="1" type="ORF">DSO57_1021554</name>
</gene>
<accession>A0ACC2T4C5</accession>
<comment type="caution">
    <text evidence="1">The sequence shown here is derived from an EMBL/GenBank/DDBJ whole genome shotgun (WGS) entry which is preliminary data.</text>
</comment>
<protein>
    <submittedName>
        <fullName evidence="1">Cytochrome c1 heme lyase</fullName>
        <ecNumber evidence="1">4.4.1.17</ecNumber>
    </submittedName>
</protein>
<name>A0ACC2T4C5_9FUNG</name>
<keyword evidence="2" id="KW-1185">Reference proteome</keyword>
<dbReference type="EC" id="4.4.1.17" evidence="1"/>
<keyword evidence="1" id="KW-0456">Lyase</keyword>
<reference evidence="1" key="1">
    <citation type="submission" date="2022-04" db="EMBL/GenBank/DDBJ databases">
        <title>Genome of the entomopathogenic fungus Entomophthora muscae.</title>
        <authorList>
            <person name="Elya C."/>
            <person name="Lovett B.R."/>
            <person name="Lee E."/>
            <person name="Macias A.M."/>
            <person name="Hajek A.E."/>
            <person name="De Bivort B.L."/>
            <person name="Kasson M.T."/>
            <person name="De Fine Licht H.H."/>
            <person name="Stajich J.E."/>
        </authorList>
    </citation>
    <scope>NUCLEOTIDE SEQUENCE</scope>
    <source>
        <strain evidence="1">Berkeley</strain>
    </source>
</reference>
<evidence type="ECO:0000313" key="1">
    <source>
        <dbReference type="EMBL" id="KAJ9069152.1"/>
    </source>
</evidence>
<sequence length="185" mass="21269">MSEKVLFIKAKEWEQATCSTDCINQSDFYIKMAQALIEEPMLLAALVIIISMGIFLSMLAKENQSSKESSLTEEQKWRNKIQEIIQTGEKRIGKLASDFPCQVDSFLEKYPEPQKDNEEYVAAKQLLEDNHTKVGELLLRVLIGLDGLEFPAELPELRQERRTVIKETQARINAADKQWSRVKNH</sequence>
<evidence type="ECO:0000313" key="2">
    <source>
        <dbReference type="Proteomes" id="UP001165960"/>
    </source>
</evidence>
<organism evidence="1 2">
    <name type="scientific">Entomophthora muscae</name>
    <dbReference type="NCBI Taxonomy" id="34485"/>
    <lineage>
        <taxon>Eukaryota</taxon>
        <taxon>Fungi</taxon>
        <taxon>Fungi incertae sedis</taxon>
        <taxon>Zoopagomycota</taxon>
        <taxon>Entomophthoromycotina</taxon>
        <taxon>Entomophthoromycetes</taxon>
        <taxon>Entomophthorales</taxon>
        <taxon>Entomophthoraceae</taxon>
        <taxon>Entomophthora</taxon>
    </lineage>
</organism>
<dbReference type="Proteomes" id="UP001165960">
    <property type="component" value="Unassembled WGS sequence"/>
</dbReference>
<proteinExistence type="predicted"/>